<evidence type="ECO:0008006" key="4">
    <source>
        <dbReference type="Google" id="ProtNLM"/>
    </source>
</evidence>
<dbReference type="EMBL" id="JAWWNJ010000009">
    <property type="protein sequence ID" value="KAK7048959.1"/>
    <property type="molecule type" value="Genomic_DNA"/>
</dbReference>
<dbReference type="Proteomes" id="UP001362999">
    <property type="component" value="Unassembled WGS sequence"/>
</dbReference>
<evidence type="ECO:0000256" key="1">
    <source>
        <dbReference type="SAM" id="SignalP"/>
    </source>
</evidence>
<evidence type="ECO:0000313" key="2">
    <source>
        <dbReference type="EMBL" id="KAK7048959.1"/>
    </source>
</evidence>
<keyword evidence="1" id="KW-0732">Signal</keyword>
<comment type="caution">
    <text evidence="2">The sequence shown here is derived from an EMBL/GenBank/DDBJ whole genome shotgun (WGS) entry which is preliminary data.</text>
</comment>
<keyword evidence="3" id="KW-1185">Reference proteome</keyword>
<feature type="chain" id="PRO_5043934211" description="Secreted protein" evidence="1">
    <location>
        <begin position="24"/>
        <end position="82"/>
    </location>
</feature>
<feature type="signal peptide" evidence="1">
    <location>
        <begin position="1"/>
        <end position="23"/>
    </location>
</feature>
<accession>A0AAW0DCN9</accession>
<reference evidence="2 3" key="1">
    <citation type="journal article" date="2024" name="J Genomics">
        <title>Draft genome sequencing and assembly of Favolaschia claudopus CIRM-BRFM 2984 isolated from oak limbs.</title>
        <authorList>
            <person name="Navarro D."/>
            <person name="Drula E."/>
            <person name="Chaduli D."/>
            <person name="Cazenave R."/>
            <person name="Ahrendt S."/>
            <person name="Wang J."/>
            <person name="Lipzen A."/>
            <person name="Daum C."/>
            <person name="Barry K."/>
            <person name="Grigoriev I.V."/>
            <person name="Favel A."/>
            <person name="Rosso M.N."/>
            <person name="Martin F."/>
        </authorList>
    </citation>
    <scope>NUCLEOTIDE SEQUENCE [LARGE SCALE GENOMIC DNA]</scope>
    <source>
        <strain evidence="2 3">CIRM-BRFM 2984</strain>
    </source>
</reference>
<evidence type="ECO:0000313" key="3">
    <source>
        <dbReference type="Proteomes" id="UP001362999"/>
    </source>
</evidence>
<sequence length="82" mass="8923">HKMMPLSATSLLALLSSPTSSPGSPSSACFVSSISPLSVPNQHQTTLQLTTCGGFCRPRRPQPPIARTNRHLWQLARRWSPS</sequence>
<proteinExistence type="predicted"/>
<feature type="non-terminal residue" evidence="2">
    <location>
        <position position="1"/>
    </location>
</feature>
<gene>
    <name evidence="2" type="ORF">R3P38DRAFT_2872249</name>
</gene>
<dbReference type="AlphaFoldDB" id="A0AAW0DCN9"/>
<organism evidence="2 3">
    <name type="scientific">Favolaschia claudopus</name>
    <dbReference type="NCBI Taxonomy" id="2862362"/>
    <lineage>
        <taxon>Eukaryota</taxon>
        <taxon>Fungi</taxon>
        <taxon>Dikarya</taxon>
        <taxon>Basidiomycota</taxon>
        <taxon>Agaricomycotina</taxon>
        <taxon>Agaricomycetes</taxon>
        <taxon>Agaricomycetidae</taxon>
        <taxon>Agaricales</taxon>
        <taxon>Marasmiineae</taxon>
        <taxon>Mycenaceae</taxon>
        <taxon>Favolaschia</taxon>
    </lineage>
</organism>
<name>A0AAW0DCN9_9AGAR</name>
<protein>
    <recommendedName>
        <fullName evidence="4">Secreted protein</fullName>
    </recommendedName>
</protein>